<dbReference type="GO" id="GO:0003735">
    <property type="term" value="F:structural constituent of ribosome"/>
    <property type="evidence" value="ECO:0007669"/>
    <property type="project" value="InterPro"/>
</dbReference>
<accession>A0A537JWA2</accession>
<proteinExistence type="inferred from homology"/>
<dbReference type="Gene3D" id="3.90.1030.10">
    <property type="entry name" value="Ribosomal protein L17"/>
    <property type="match status" value="1"/>
</dbReference>
<keyword evidence="3 4" id="KW-0687">Ribonucleoprotein</keyword>
<evidence type="ECO:0000256" key="2">
    <source>
        <dbReference type="ARBA" id="ARBA00022980"/>
    </source>
</evidence>
<dbReference type="GO" id="GO:0006412">
    <property type="term" value="P:translation"/>
    <property type="evidence" value="ECO:0007669"/>
    <property type="project" value="UniProtKB-UniRule"/>
</dbReference>
<sequence>MTLGQRGRRLNRDSGARMALFRGLVTALIVRERIATTEAKAKEAKKVADRVIDLALRSDLHARRQLSTIVPDRTVLRRLVGTIAPRYQKGRGGYTRIIRTGPRRGDAAPMALLELVK</sequence>
<evidence type="ECO:0000256" key="3">
    <source>
        <dbReference type="ARBA" id="ARBA00023274"/>
    </source>
</evidence>
<dbReference type="AlphaFoldDB" id="A0A537JWA2"/>
<comment type="subunit">
    <text evidence="4">Part of the 50S ribosomal subunit. Contacts protein L32.</text>
</comment>
<name>A0A537JWA2_9BACT</name>
<dbReference type="InterPro" id="IPR000456">
    <property type="entry name" value="Ribosomal_bL17"/>
</dbReference>
<comment type="caution">
    <text evidence="6">The sequence shown here is derived from an EMBL/GenBank/DDBJ whole genome shotgun (WGS) entry which is preliminary data.</text>
</comment>
<dbReference type="Proteomes" id="UP000318509">
    <property type="component" value="Unassembled WGS sequence"/>
</dbReference>
<dbReference type="NCBIfam" id="TIGR00059">
    <property type="entry name" value="L17"/>
    <property type="match status" value="1"/>
</dbReference>
<dbReference type="HAMAP" id="MF_01368">
    <property type="entry name" value="Ribosomal_bL17"/>
    <property type="match status" value="1"/>
</dbReference>
<evidence type="ECO:0000256" key="5">
    <source>
        <dbReference type="RuleBase" id="RU000660"/>
    </source>
</evidence>
<dbReference type="Pfam" id="PF01196">
    <property type="entry name" value="Ribosomal_L17"/>
    <property type="match status" value="1"/>
</dbReference>
<dbReference type="InterPro" id="IPR036373">
    <property type="entry name" value="Ribosomal_bL17_sf"/>
</dbReference>
<evidence type="ECO:0000313" key="6">
    <source>
        <dbReference type="EMBL" id="TMI87754.1"/>
    </source>
</evidence>
<dbReference type="EMBL" id="VBAK01000151">
    <property type="protein sequence ID" value="TMI87754.1"/>
    <property type="molecule type" value="Genomic_DNA"/>
</dbReference>
<dbReference type="SUPFAM" id="SSF64263">
    <property type="entry name" value="Prokaryotic ribosomal protein L17"/>
    <property type="match status" value="1"/>
</dbReference>
<dbReference type="GO" id="GO:0022625">
    <property type="term" value="C:cytosolic large ribosomal subunit"/>
    <property type="evidence" value="ECO:0007669"/>
    <property type="project" value="TreeGrafter"/>
</dbReference>
<evidence type="ECO:0000256" key="4">
    <source>
        <dbReference type="HAMAP-Rule" id="MF_01368"/>
    </source>
</evidence>
<comment type="similarity">
    <text evidence="1 4 5">Belongs to the bacterial ribosomal protein bL17 family.</text>
</comment>
<evidence type="ECO:0000256" key="1">
    <source>
        <dbReference type="ARBA" id="ARBA00008777"/>
    </source>
</evidence>
<evidence type="ECO:0000313" key="7">
    <source>
        <dbReference type="Proteomes" id="UP000318509"/>
    </source>
</evidence>
<reference evidence="6 7" key="1">
    <citation type="journal article" date="2019" name="Nat. Microbiol.">
        <title>Mediterranean grassland soil C-N compound turnover is dependent on rainfall and depth, and is mediated by genomically divergent microorganisms.</title>
        <authorList>
            <person name="Diamond S."/>
            <person name="Andeer P.F."/>
            <person name="Li Z."/>
            <person name="Crits-Christoph A."/>
            <person name="Burstein D."/>
            <person name="Anantharaman K."/>
            <person name="Lane K.R."/>
            <person name="Thomas B.C."/>
            <person name="Pan C."/>
            <person name="Northen T.R."/>
            <person name="Banfield J.F."/>
        </authorList>
    </citation>
    <scope>NUCLEOTIDE SEQUENCE [LARGE SCALE GENOMIC DNA]</scope>
    <source>
        <strain evidence="6">NP_3</strain>
    </source>
</reference>
<gene>
    <name evidence="4" type="primary">rplQ</name>
    <name evidence="6" type="ORF">E6H00_14600</name>
</gene>
<keyword evidence="2 4" id="KW-0689">Ribosomal protein</keyword>
<organism evidence="6 7">
    <name type="scientific">Candidatus Segetimicrobium genomatis</name>
    <dbReference type="NCBI Taxonomy" id="2569760"/>
    <lineage>
        <taxon>Bacteria</taxon>
        <taxon>Bacillati</taxon>
        <taxon>Candidatus Sysuimicrobiota</taxon>
        <taxon>Candidatus Sysuimicrobiia</taxon>
        <taxon>Candidatus Sysuimicrobiales</taxon>
        <taxon>Candidatus Segetimicrobiaceae</taxon>
        <taxon>Candidatus Segetimicrobium</taxon>
    </lineage>
</organism>
<protein>
    <recommendedName>
        <fullName evidence="4">Large ribosomal subunit protein bL17</fullName>
    </recommendedName>
</protein>
<dbReference type="PANTHER" id="PTHR14413">
    <property type="entry name" value="RIBOSOMAL PROTEIN L17"/>
    <property type="match status" value="1"/>
</dbReference>
<dbReference type="PANTHER" id="PTHR14413:SF16">
    <property type="entry name" value="LARGE RIBOSOMAL SUBUNIT PROTEIN BL17M"/>
    <property type="match status" value="1"/>
</dbReference>